<accession>K9VYC0</accession>
<dbReference type="PANTHER" id="PTHR42146">
    <property type="entry name" value="3',5'-CYCLIC-NUCLEOTIDE PHOSPHODIESTERASE"/>
    <property type="match status" value="1"/>
</dbReference>
<name>K9VYC0_9CYAN</name>
<dbReference type="AlphaFoldDB" id="K9VYC0"/>
<dbReference type="PATRIC" id="fig|1173022.3.peg.1751"/>
<keyword evidence="2" id="KW-1185">Reference proteome</keyword>
<dbReference type="STRING" id="1173022.Cri9333_1622"/>
<organism evidence="1 2">
    <name type="scientific">Crinalium epipsammum PCC 9333</name>
    <dbReference type="NCBI Taxonomy" id="1173022"/>
    <lineage>
        <taxon>Bacteria</taxon>
        <taxon>Bacillati</taxon>
        <taxon>Cyanobacteriota</taxon>
        <taxon>Cyanophyceae</taxon>
        <taxon>Gomontiellales</taxon>
        <taxon>Gomontiellaceae</taxon>
        <taxon>Crinalium</taxon>
    </lineage>
</organism>
<proteinExistence type="predicted"/>
<dbReference type="KEGG" id="cep:Cri9333_1622"/>
<reference evidence="1 2" key="1">
    <citation type="submission" date="2012-06" db="EMBL/GenBank/DDBJ databases">
        <title>Finished chromosome of genome of Crinalium epipsammum PCC 9333.</title>
        <authorList>
            <consortium name="US DOE Joint Genome Institute"/>
            <person name="Gugger M."/>
            <person name="Coursin T."/>
            <person name="Rippka R."/>
            <person name="Tandeau De Marsac N."/>
            <person name="Huntemann M."/>
            <person name="Wei C.-L."/>
            <person name="Han J."/>
            <person name="Detter J.C."/>
            <person name="Han C."/>
            <person name="Tapia R."/>
            <person name="Davenport K."/>
            <person name="Daligault H."/>
            <person name="Erkkila T."/>
            <person name="Gu W."/>
            <person name="Munk A.C.C."/>
            <person name="Teshima H."/>
            <person name="Xu Y."/>
            <person name="Chain P."/>
            <person name="Chen A."/>
            <person name="Krypides N."/>
            <person name="Mavromatis K."/>
            <person name="Markowitz V."/>
            <person name="Szeto E."/>
            <person name="Ivanova N."/>
            <person name="Mikhailova N."/>
            <person name="Ovchinnikova G."/>
            <person name="Pagani I."/>
            <person name="Pati A."/>
            <person name="Goodwin L."/>
            <person name="Peters L."/>
            <person name="Pitluck S."/>
            <person name="Woyke T."/>
            <person name="Kerfeld C."/>
        </authorList>
    </citation>
    <scope>NUCLEOTIDE SEQUENCE [LARGE SCALE GENOMIC DNA]</scope>
    <source>
        <strain evidence="1 2">PCC 9333</strain>
    </source>
</reference>
<evidence type="ECO:0000313" key="1">
    <source>
        <dbReference type="EMBL" id="AFZ12512.1"/>
    </source>
</evidence>
<dbReference type="PIRSF" id="PIRSF028235">
    <property type="entry name" value="UCP028235"/>
    <property type="match status" value="1"/>
</dbReference>
<dbReference type="eggNOG" id="COG2404">
    <property type="taxonomic scope" value="Bacteria"/>
</dbReference>
<dbReference type="InterPro" id="IPR038763">
    <property type="entry name" value="DHH_sf"/>
</dbReference>
<evidence type="ECO:0000313" key="2">
    <source>
        <dbReference type="Proteomes" id="UP000010472"/>
    </source>
</evidence>
<dbReference type="HOGENOM" id="CLU_917553_0_0_3"/>
<sequence length="317" mass="35911">MLLTDKQYRLVTRSDFDGLVCAVLLKSLNLINEIKFVHPKDMQDGKIEITDQDITTNLPYVEGVGLAFDHHLSETIRNPILKDSYIIDPNAPSAARVVYDYFGGQDKFPEISQEMMVAVDKADSAKFAMDEVLHPQGWVLLNFIMDSRTGLGRFKDFQISNYNLMMQLIEYCKNHSIDEILNLPDVKERVELYFEQEEKFKEQIKRCSTVYGKLVVLDLRNEEVIYAGNRFMIYGLFPDCNISMHVMWGLKKQNVVFAVGKSIFDRSSQTNIGELMLKYGGGGHANAGTCQVAVDVAEETLKSLVSEINAEGENPTP</sequence>
<dbReference type="Proteomes" id="UP000010472">
    <property type="component" value="Chromosome"/>
</dbReference>
<dbReference type="InterPro" id="IPR016877">
    <property type="entry name" value="UCP028235"/>
</dbReference>
<dbReference type="SUPFAM" id="SSF64182">
    <property type="entry name" value="DHH phosphoesterases"/>
    <property type="match status" value="1"/>
</dbReference>
<dbReference type="EMBL" id="CP003620">
    <property type="protein sequence ID" value="AFZ12512.1"/>
    <property type="molecule type" value="Genomic_DNA"/>
</dbReference>
<dbReference type="OrthoDB" id="105221at2"/>
<protein>
    <submittedName>
        <fullName evidence="1">Exopolyphosphatase-related protein</fullName>
    </submittedName>
</protein>
<dbReference type="PANTHER" id="PTHR42146:SF1">
    <property type="entry name" value="OLIGORIBONUCLEASE NRNB"/>
    <property type="match status" value="1"/>
</dbReference>
<dbReference type="RefSeq" id="WP_015202633.1">
    <property type="nucleotide sequence ID" value="NC_019753.1"/>
</dbReference>
<dbReference type="Gene3D" id="3.10.310.30">
    <property type="match status" value="1"/>
</dbReference>
<dbReference type="InterPro" id="IPR052968">
    <property type="entry name" value="Nucleotide_metab_enz"/>
</dbReference>
<gene>
    <name evidence="1" type="ORF">Cri9333_1622</name>
</gene>